<feature type="region of interest" description="Disordered" evidence="1">
    <location>
        <begin position="1"/>
        <end position="25"/>
    </location>
</feature>
<proteinExistence type="predicted"/>
<sequence length="110" mass="11608">MGRLRSRTGSGASAQSAGSPSSMDRKLDAVLEAMECLGTSLEQQIDNVIIRDRQSALQSVAAIGEPARFSDLEEGTNAFGSEDESLSCSRSEAETVTLLDVTPQTADDIV</sequence>
<dbReference type="Proteomes" id="UP001066276">
    <property type="component" value="Chromosome 6"/>
</dbReference>
<feature type="compositionally biased region" description="Low complexity" evidence="1">
    <location>
        <begin position="9"/>
        <end position="22"/>
    </location>
</feature>
<evidence type="ECO:0000313" key="2">
    <source>
        <dbReference type="EMBL" id="KAJ1140143.1"/>
    </source>
</evidence>
<evidence type="ECO:0000313" key="3">
    <source>
        <dbReference type="Proteomes" id="UP001066276"/>
    </source>
</evidence>
<organism evidence="2 3">
    <name type="scientific">Pleurodeles waltl</name>
    <name type="common">Iberian ribbed newt</name>
    <dbReference type="NCBI Taxonomy" id="8319"/>
    <lineage>
        <taxon>Eukaryota</taxon>
        <taxon>Metazoa</taxon>
        <taxon>Chordata</taxon>
        <taxon>Craniata</taxon>
        <taxon>Vertebrata</taxon>
        <taxon>Euteleostomi</taxon>
        <taxon>Amphibia</taxon>
        <taxon>Batrachia</taxon>
        <taxon>Caudata</taxon>
        <taxon>Salamandroidea</taxon>
        <taxon>Salamandridae</taxon>
        <taxon>Pleurodelinae</taxon>
        <taxon>Pleurodeles</taxon>
    </lineage>
</organism>
<dbReference type="AlphaFoldDB" id="A0AAV7QP49"/>
<evidence type="ECO:0000256" key="1">
    <source>
        <dbReference type="SAM" id="MobiDB-lite"/>
    </source>
</evidence>
<gene>
    <name evidence="2" type="ORF">NDU88_006503</name>
</gene>
<accession>A0AAV7QP49</accession>
<keyword evidence="3" id="KW-1185">Reference proteome</keyword>
<comment type="caution">
    <text evidence="2">The sequence shown here is derived from an EMBL/GenBank/DDBJ whole genome shotgun (WGS) entry which is preliminary data.</text>
</comment>
<protein>
    <submittedName>
        <fullName evidence="2">Uncharacterized protein</fullName>
    </submittedName>
</protein>
<dbReference type="EMBL" id="JANPWB010000010">
    <property type="protein sequence ID" value="KAJ1140143.1"/>
    <property type="molecule type" value="Genomic_DNA"/>
</dbReference>
<name>A0AAV7QP49_PLEWA</name>
<reference evidence="2" key="1">
    <citation type="journal article" date="2022" name="bioRxiv">
        <title>Sequencing and chromosome-scale assembly of the giantPleurodeles waltlgenome.</title>
        <authorList>
            <person name="Brown T."/>
            <person name="Elewa A."/>
            <person name="Iarovenko S."/>
            <person name="Subramanian E."/>
            <person name="Araus A.J."/>
            <person name="Petzold A."/>
            <person name="Susuki M."/>
            <person name="Suzuki K.-i.T."/>
            <person name="Hayashi T."/>
            <person name="Toyoda A."/>
            <person name="Oliveira C."/>
            <person name="Osipova E."/>
            <person name="Leigh N.D."/>
            <person name="Simon A."/>
            <person name="Yun M.H."/>
        </authorList>
    </citation>
    <scope>NUCLEOTIDE SEQUENCE</scope>
    <source>
        <strain evidence="2">20211129_DDA</strain>
        <tissue evidence="2">Liver</tissue>
    </source>
</reference>